<dbReference type="InParanoid" id="G7E1Q7"/>
<dbReference type="Gene3D" id="1.10.10.60">
    <property type="entry name" value="Homeodomain-like"/>
    <property type="match status" value="1"/>
</dbReference>
<dbReference type="FunCoup" id="G7E1Q7">
    <property type="interactions" value="527"/>
</dbReference>
<dbReference type="InterPro" id="IPR001005">
    <property type="entry name" value="SANT/Myb"/>
</dbReference>
<comment type="caution">
    <text evidence="11">The sequence shown here is derived from an EMBL/GenBank/DDBJ whole genome shotgun (WGS) entry which is preliminary data.</text>
</comment>
<dbReference type="PANTHER" id="PTHR12855:SF10">
    <property type="entry name" value="DNA METHYLTRANSFERASE 1-ASSOCIATED PROTEIN 1"/>
    <property type="match status" value="1"/>
</dbReference>
<dbReference type="GO" id="GO:0035267">
    <property type="term" value="C:NuA4 histone acetyltransferase complex"/>
    <property type="evidence" value="ECO:0007669"/>
    <property type="project" value="InterPro"/>
</dbReference>
<feature type="region of interest" description="Disordered" evidence="9">
    <location>
        <begin position="1"/>
        <end position="32"/>
    </location>
</feature>
<evidence type="ECO:0000259" key="10">
    <source>
        <dbReference type="SMART" id="SM00717"/>
    </source>
</evidence>
<dbReference type="eggNOG" id="KOG2656">
    <property type="taxonomic scope" value="Eukaryota"/>
</dbReference>
<comment type="function">
    <text evidence="8">Component of the SWR1 complex which mediates the ATP-dependent exchange of histone H2A for the H2A variant HZT1 leading to transcriptional regulation of selected genes by chromatin remodeling. Component of the NuA4 histone acetyltransferase complex which is involved in transcriptional activation of selected genes principally by acetylation of nucleosomal histone H4 and H2A. The NuA4 complex is also involved in DNA repair.</text>
</comment>
<feature type="region of interest" description="Disordered" evidence="9">
    <location>
        <begin position="291"/>
        <end position="315"/>
    </location>
</feature>
<evidence type="ECO:0000256" key="9">
    <source>
        <dbReference type="SAM" id="MobiDB-lite"/>
    </source>
</evidence>
<organism evidence="11 12">
    <name type="scientific">Mixia osmundae (strain CBS 9802 / IAM 14324 / JCM 22182 / KY 12970)</name>
    <dbReference type="NCBI Taxonomy" id="764103"/>
    <lineage>
        <taxon>Eukaryota</taxon>
        <taxon>Fungi</taxon>
        <taxon>Dikarya</taxon>
        <taxon>Basidiomycota</taxon>
        <taxon>Pucciniomycotina</taxon>
        <taxon>Mixiomycetes</taxon>
        <taxon>Mixiales</taxon>
        <taxon>Mixiaceae</taxon>
        <taxon>Mixia</taxon>
    </lineage>
</organism>
<dbReference type="RefSeq" id="XP_014565280.1">
    <property type="nucleotide sequence ID" value="XM_014709794.1"/>
</dbReference>
<dbReference type="Proteomes" id="UP000009131">
    <property type="component" value="Unassembled WGS sequence"/>
</dbReference>
<evidence type="ECO:0000256" key="4">
    <source>
        <dbReference type="ARBA" id="ARBA00022853"/>
    </source>
</evidence>
<dbReference type="SMART" id="SM00717">
    <property type="entry name" value="SANT"/>
    <property type="match status" value="1"/>
</dbReference>
<feature type="domain" description="Myb-like" evidence="10">
    <location>
        <begin position="127"/>
        <end position="184"/>
    </location>
</feature>
<dbReference type="GO" id="GO:0000122">
    <property type="term" value="P:negative regulation of transcription by RNA polymerase II"/>
    <property type="evidence" value="ECO:0007669"/>
    <property type="project" value="TreeGrafter"/>
</dbReference>
<dbReference type="GO" id="GO:0006281">
    <property type="term" value="P:DNA repair"/>
    <property type="evidence" value="ECO:0007669"/>
    <property type="project" value="InterPro"/>
</dbReference>
<evidence type="ECO:0000313" key="12">
    <source>
        <dbReference type="Proteomes" id="UP000009131"/>
    </source>
</evidence>
<dbReference type="HOGENOM" id="CLU_018539_4_1_1"/>
<dbReference type="OrthoDB" id="19740at2759"/>
<keyword evidence="5" id="KW-0805">Transcription regulation</keyword>
<dbReference type="OMA" id="GNTTMYQ"/>
<dbReference type="GO" id="GO:0000812">
    <property type="term" value="C:Swr1 complex"/>
    <property type="evidence" value="ECO:0007669"/>
    <property type="project" value="TreeGrafter"/>
</dbReference>
<keyword evidence="7" id="KW-0539">Nucleus</keyword>
<keyword evidence="12" id="KW-1185">Reference proteome</keyword>
<reference evidence="11 12" key="2">
    <citation type="journal article" date="2012" name="Open Biol.">
        <title>Characteristics of nucleosomes and linker DNA regions on the genome of the basidiomycete Mixia osmundae revealed by mono- and dinucleosome mapping.</title>
        <authorList>
            <person name="Nishida H."/>
            <person name="Kondo S."/>
            <person name="Matsumoto T."/>
            <person name="Suzuki Y."/>
            <person name="Yoshikawa H."/>
            <person name="Taylor T.D."/>
            <person name="Sugiyama J."/>
        </authorList>
    </citation>
    <scope>NUCLEOTIDE SEQUENCE [LARGE SCALE GENOMIC DNA]</scope>
    <source>
        <strain evidence="12">CBS 9802 / IAM 14324 / JCM 22182 / KY 12970</strain>
    </source>
</reference>
<evidence type="ECO:0000256" key="7">
    <source>
        <dbReference type="ARBA" id="ARBA00023242"/>
    </source>
</evidence>
<dbReference type="InterPro" id="IPR027109">
    <property type="entry name" value="Swc4/Dmap1"/>
</dbReference>
<evidence type="ECO:0000313" key="11">
    <source>
        <dbReference type="EMBL" id="GAA96767.1"/>
    </source>
</evidence>
<dbReference type="GO" id="GO:0006338">
    <property type="term" value="P:chromatin remodeling"/>
    <property type="evidence" value="ECO:0007669"/>
    <property type="project" value="InterPro"/>
</dbReference>
<dbReference type="GO" id="GO:0003714">
    <property type="term" value="F:transcription corepressor activity"/>
    <property type="evidence" value="ECO:0007669"/>
    <property type="project" value="TreeGrafter"/>
</dbReference>
<evidence type="ECO:0000256" key="6">
    <source>
        <dbReference type="ARBA" id="ARBA00023163"/>
    </source>
</evidence>
<reference evidence="11 12" key="1">
    <citation type="journal article" date="2011" name="J. Gen. Appl. Microbiol.">
        <title>Draft genome sequencing of the enigmatic basidiomycete Mixia osmundae.</title>
        <authorList>
            <person name="Nishida H."/>
            <person name="Nagatsuka Y."/>
            <person name="Sugiyama J."/>
        </authorList>
    </citation>
    <scope>NUCLEOTIDE SEQUENCE [LARGE SCALE GENOMIC DNA]</scope>
    <source>
        <strain evidence="12">CBS 9802 / IAM 14324 / JCM 22182 / KY 12970</strain>
    </source>
</reference>
<proteinExistence type="inferred from homology"/>
<name>G7E1Q7_MIXOS</name>
<comment type="subcellular location">
    <subcellularLocation>
        <location evidence="1">Nucleus</location>
    </subcellularLocation>
</comment>
<evidence type="ECO:0000256" key="2">
    <source>
        <dbReference type="ARBA" id="ARBA00006918"/>
    </source>
</evidence>
<evidence type="ECO:0000256" key="3">
    <source>
        <dbReference type="ARBA" id="ARBA00019132"/>
    </source>
</evidence>
<dbReference type="EMBL" id="BABT02000106">
    <property type="protein sequence ID" value="GAA96767.1"/>
    <property type="molecule type" value="Genomic_DNA"/>
</dbReference>
<keyword evidence="6" id="KW-0804">Transcription</keyword>
<protein>
    <recommendedName>
        <fullName evidence="3">SWR1-complex protein 4</fullName>
    </recommendedName>
</protein>
<dbReference type="FunFam" id="1.10.10.60:FF:000087">
    <property type="entry name" value="DNA methyltransferase 1-associated protein 1"/>
    <property type="match status" value="1"/>
</dbReference>
<comment type="similarity">
    <text evidence="2">Belongs to the SWC4 family.</text>
</comment>
<evidence type="ECO:0000256" key="5">
    <source>
        <dbReference type="ARBA" id="ARBA00023015"/>
    </source>
</evidence>
<dbReference type="InterPro" id="IPR032563">
    <property type="entry name" value="DAMP1_SANT-like"/>
</dbReference>
<dbReference type="AlphaFoldDB" id="G7E1Q7"/>
<accession>G7E1Q7</accession>
<evidence type="ECO:0000256" key="8">
    <source>
        <dbReference type="ARBA" id="ARBA00025264"/>
    </source>
</evidence>
<keyword evidence="4" id="KW-0156">Chromatin regulator</keyword>
<evidence type="ECO:0000256" key="1">
    <source>
        <dbReference type="ARBA" id="ARBA00004123"/>
    </source>
</evidence>
<sequence>MSASDVRDILQIPRAGPSAPVQPLRLPKKEKRPDGITRELYALIGDNAPSLALAKPKMKGKPRMQRKVAKWTRQGFTNQARKDDLQLSHWARDAASTSSDADYAFVKYNTASASYSYSNDEYLHILRDDDWTHEETDHLFDLARQYDLRFVLMADRWAYTDIEGKVTPRTVEDLKARYYSVCRKLIRARPQTDESAKSKLLTEYAFDKSREIARKAYLTTMLSRTPAQIAEEDFLYVESRRLEQNYAKHQRDRENLLRLLGGPLASNAHTGIGGGTPAGAVGLASPGTPLGISKSSTNYKKGRKGEYDDPSADDEASLERRAKANPLFDAQYCITRNDASLARNTLLATGPSVFLRSSRVTPLKPATAPRIGAALAEMGISLRLVMPTANNVARLDGLTHALGSLVDLKRATERAEYEIKVLKQRKVGATSPAAEQSTPAERAKRSASVASTEGGSNKRARM</sequence>
<dbReference type="Pfam" id="PF16282">
    <property type="entry name" value="SANT_DAMP1_like"/>
    <property type="match status" value="1"/>
</dbReference>
<dbReference type="STRING" id="764103.G7E1Q7"/>
<dbReference type="PANTHER" id="PTHR12855">
    <property type="entry name" value="DNA METHYLTRANSFERASE 1-ASSOCIATED PROTEIN 1 FAMILY MEMBER"/>
    <property type="match status" value="1"/>
</dbReference>
<feature type="region of interest" description="Disordered" evidence="9">
    <location>
        <begin position="425"/>
        <end position="462"/>
    </location>
</feature>
<gene>
    <name evidence="11" type="primary">Mo03438</name>
    <name evidence="11" type="ORF">E5Q_03438</name>
</gene>